<gene>
    <name evidence="1" type="ORF">S01H1_60377</name>
</gene>
<dbReference type="AlphaFoldDB" id="X0VP27"/>
<name>X0VP27_9ZZZZ</name>
<dbReference type="EMBL" id="BARS01039543">
    <property type="protein sequence ID" value="GAG20139.1"/>
    <property type="molecule type" value="Genomic_DNA"/>
</dbReference>
<organism evidence="1">
    <name type="scientific">marine sediment metagenome</name>
    <dbReference type="NCBI Taxonomy" id="412755"/>
    <lineage>
        <taxon>unclassified sequences</taxon>
        <taxon>metagenomes</taxon>
        <taxon>ecological metagenomes</taxon>
    </lineage>
</organism>
<feature type="non-terminal residue" evidence="1">
    <location>
        <position position="200"/>
    </location>
</feature>
<accession>X0VP27</accession>
<reference evidence="1" key="1">
    <citation type="journal article" date="2014" name="Front. Microbiol.">
        <title>High frequency of phylogenetically diverse reductive dehalogenase-homologous genes in deep subseafloor sedimentary metagenomes.</title>
        <authorList>
            <person name="Kawai M."/>
            <person name="Futagami T."/>
            <person name="Toyoda A."/>
            <person name="Takaki Y."/>
            <person name="Nishi S."/>
            <person name="Hori S."/>
            <person name="Arai W."/>
            <person name="Tsubouchi T."/>
            <person name="Morono Y."/>
            <person name="Uchiyama I."/>
            <person name="Ito T."/>
            <person name="Fujiyama A."/>
            <person name="Inagaki F."/>
            <person name="Takami H."/>
        </authorList>
    </citation>
    <scope>NUCLEOTIDE SEQUENCE</scope>
    <source>
        <strain evidence="1">Expedition CK06-06</strain>
    </source>
</reference>
<proteinExistence type="predicted"/>
<protein>
    <submittedName>
        <fullName evidence="1">Uncharacterized protein</fullName>
    </submittedName>
</protein>
<evidence type="ECO:0000313" key="1">
    <source>
        <dbReference type="EMBL" id="GAG20139.1"/>
    </source>
</evidence>
<comment type="caution">
    <text evidence="1">The sequence shown here is derived from an EMBL/GenBank/DDBJ whole genome shotgun (WGS) entry which is preliminary data.</text>
</comment>
<sequence length="200" mass="23059">MGFGDSLVVWDWKSGWKERDKVTAWKDLQAQCSAWLIWKNYDGEHADADGVALPKFDEVKFVFKETRKGRSVEAEFIRDKCFYSLPDLTQEMQFEGRIVTAIRLHMTGCDEAWPSEKKCSWCNQIKRCKYANTEAREIADDPNSYVKQYHVLKVLSDNMKASIVTYLKAGNEIIDPDGLTARKKTPKNMFTLEVVDTNKA</sequence>